<evidence type="ECO:0000313" key="1">
    <source>
        <dbReference type="EMBL" id="PSK89317.1"/>
    </source>
</evidence>
<gene>
    <name evidence="1" type="ORF">B0I18_112118</name>
</gene>
<keyword evidence="2" id="KW-1185">Reference proteome</keyword>
<dbReference type="RefSeq" id="WP_106524966.1">
    <property type="nucleotide sequence ID" value="NZ_PYGD01000012.1"/>
</dbReference>
<comment type="caution">
    <text evidence="1">The sequence shown here is derived from an EMBL/GenBank/DDBJ whole genome shotgun (WGS) entry which is preliminary data.</text>
</comment>
<dbReference type="NCBIfam" id="NF038153">
    <property type="entry name" value="lant_leader_L1a"/>
    <property type="match status" value="1"/>
</dbReference>
<dbReference type="Proteomes" id="UP000240572">
    <property type="component" value="Unassembled WGS sequence"/>
</dbReference>
<organism evidence="1 2">
    <name type="scientific">Taibaiella chishuiensis</name>
    <dbReference type="NCBI Taxonomy" id="1434707"/>
    <lineage>
        <taxon>Bacteria</taxon>
        <taxon>Pseudomonadati</taxon>
        <taxon>Bacteroidota</taxon>
        <taxon>Chitinophagia</taxon>
        <taxon>Chitinophagales</taxon>
        <taxon>Chitinophagaceae</taxon>
        <taxon>Taibaiella</taxon>
    </lineage>
</organism>
<name>A0A2P8CWK5_9BACT</name>
<dbReference type="EMBL" id="PYGD01000012">
    <property type="protein sequence ID" value="PSK89317.1"/>
    <property type="molecule type" value="Genomic_DNA"/>
</dbReference>
<sequence length="59" mass="6473">MKKKTIKIGQKLFLQKETVIQLSKTQQAPVLGGVNTREPAAACLTHTISTIRHPATCQD</sequence>
<dbReference type="AlphaFoldDB" id="A0A2P8CWK5"/>
<proteinExistence type="predicted"/>
<accession>A0A2P8CWK5</accession>
<protein>
    <submittedName>
        <fullName evidence="1">Uncharacterized protein</fullName>
    </submittedName>
</protein>
<reference evidence="1 2" key="1">
    <citation type="submission" date="2018-03" db="EMBL/GenBank/DDBJ databases">
        <title>Genomic Encyclopedia of Type Strains, Phase III (KMG-III): the genomes of soil and plant-associated and newly described type strains.</title>
        <authorList>
            <person name="Whitman W."/>
        </authorList>
    </citation>
    <scope>NUCLEOTIDE SEQUENCE [LARGE SCALE GENOMIC DNA]</scope>
    <source>
        <strain evidence="1 2">CGMCC 1.12700</strain>
    </source>
</reference>
<evidence type="ECO:0000313" key="2">
    <source>
        <dbReference type="Proteomes" id="UP000240572"/>
    </source>
</evidence>
<dbReference type="InterPro" id="IPR058238">
    <property type="entry name" value="Lant_leader_dom"/>
</dbReference>